<keyword evidence="3" id="KW-1185">Reference proteome</keyword>
<feature type="region of interest" description="Disordered" evidence="1">
    <location>
        <begin position="79"/>
        <end position="182"/>
    </location>
</feature>
<evidence type="ECO:0000313" key="3">
    <source>
        <dbReference type="Proteomes" id="UP000077266"/>
    </source>
</evidence>
<reference evidence="2 3" key="1">
    <citation type="journal article" date="2016" name="Mol. Biol. Evol.">
        <title>Comparative Genomics of Early-Diverging Mushroom-Forming Fungi Provides Insights into the Origins of Lignocellulose Decay Capabilities.</title>
        <authorList>
            <person name="Nagy L.G."/>
            <person name="Riley R."/>
            <person name="Tritt A."/>
            <person name="Adam C."/>
            <person name="Daum C."/>
            <person name="Floudas D."/>
            <person name="Sun H."/>
            <person name="Yadav J.S."/>
            <person name="Pangilinan J."/>
            <person name="Larsson K.H."/>
            <person name="Matsuura K."/>
            <person name="Barry K."/>
            <person name="Labutti K."/>
            <person name="Kuo R."/>
            <person name="Ohm R.A."/>
            <person name="Bhattacharya S.S."/>
            <person name="Shirouzu T."/>
            <person name="Yoshinaga Y."/>
            <person name="Martin F.M."/>
            <person name="Grigoriev I.V."/>
            <person name="Hibbett D.S."/>
        </authorList>
    </citation>
    <scope>NUCLEOTIDE SEQUENCE [LARGE SCALE GENOMIC DNA]</scope>
    <source>
        <strain evidence="2 3">HHB12029</strain>
    </source>
</reference>
<evidence type="ECO:0000256" key="1">
    <source>
        <dbReference type="SAM" id="MobiDB-lite"/>
    </source>
</evidence>
<organism evidence="2 3">
    <name type="scientific">Exidia glandulosa HHB12029</name>
    <dbReference type="NCBI Taxonomy" id="1314781"/>
    <lineage>
        <taxon>Eukaryota</taxon>
        <taxon>Fungi</taxon>
        <taxon>Dikarya</taxon>
        <taxon>Basidiomycota</taxon>
        <taxon>Agaricomycotina</taxon>
        <taxon>Agaricomycetes</taxon>
        <taxon>Auriculariales</taxon>
        <taxon>Exidiaceae</taxon>
        <taxon>Exidia</taxon>
    </lineage>
</organism>
<dbReference type="EMBL" id="KV426131">
    <property type="protein sequence ID" value="KZV87278.1"/>
    <property type="molecule type" value="Genomic_DNA"/>
</dbReference>
<dbReference type="InParanoid" id="A0A165EMC9"/>
<dbReference type="AlphaFoldDB" id="A0A165EMC9"/>
<sequence>MRQSRRSGRKMAMRRRLARVRVRPRLRLRLRLKLGLGWEHLTLALTLTLAGRWSARSRAIAHEIVSASLDTLHLLAAPTKRQRQDASATEARNTRRGTKRNPEQCARCTGTLAGRSAGGKTDLARTVAPTSAARARSGNTAHGASREAWTPGRREERSSNGRARPHARSEKLNTAPTQPARTAPVWLMTQPACALGGRARERFLHVTAWRVVERRPVPLTSAALGVTCARDWTRQRERPAQCVLHHNTRLARCVCAGCWVQSPDPRRDRCRQRCILARG</sequence>
<accession>A0A165EMC9</accession>
<name>A0A165EMC9_EXIGL</name>
<protein>
    <submittedName>
        <fullName evidence="2">Uncharacterized protein</fullName>
    </submittedName>
</protein>
<proteinExistence type="predicted"/>
<evidence type="ECO:0000313" key="2">
    <source>
        <dbReference type="EMBL" id="KZV87278.1"/>
    </source>
</evidence>
<dbReference type="Proteomes" id="UP000077266">
    <property type="component" value="Unassembled WGS sequence"/>
</dbReference>
<gene>
    <name evidence="2" type="ORF">EXIGLDRAFT_207183</name>
</gene>